<dbReference type="Gene3D" id="3.40.50.300">
    <property type="entry name" value="P-loop containing nucleotide triphosphate hydrolases"/>
    <property type="match status" value="1"/>
</dbReference>
<reference evidence="5" key="1">
    <citation type="journal article" date="2020" name="Stud. Mycol.">
        <title>101 Dothideomycetes genomes: a test case for predicting lifestyles and emergence of pathogens.</title>
        <authorList>
            <person name="Haridas S."/>
            <person name="Albert R."/>
            <person name="Binder M."/>
            <person name="Bloem J."/>
            <person name="Labutti K."/>
            <person name="Salamov A."/>
            <person name="Andreopoulos B."/>
            <person name="Baker S."/>
            <person name="Barry K."/>
            <person name="Bills G."/>
            <person name="Bluhm B."/>
            <person name="Cannon C."/>
            <person name="Castanera R."/>
            <person name="Culley D."/>
            <person name="Daum C."/>
            <person name="Ezra D."/>
            <person name="Gonzalez J."/>
            <person name="Henrissat B."/>
            <person name="Kuo A."/>
            <person name="Liang C."/>
            <person name="Lipzen A."/>
            <person name="Lutzoni F."/>
            <person name="Magnuson J."/>
            <person name="Mondo S."/>
            <person name="Nolan M."/>
            <person name="Ohm R."/>
            <person name="Pangilinan J."/>
            <person name="Park H.-J."/>
            <person name="Ramirez L."/>
            <person name="Alfaro M."/>
            <person name="Sun H."/>
            <person name="Tritt A."/>
            <person name="Yoshinaga Y."/>
            <person name="Zwiers L.-H."/>
            <person name="Turgeon B."/>
            <person name="Goodwin S."/>
            <person name="Spatafora J."/>
            <person name="Crous P."/>
            <person name="Grigoriev I."/>
        </authorList>
    </citation>
    <scope>NUCLEOTIDE SEQUENCE</scope>
    <source>
        <strain evidence="5">CBS 122368</strain>
    </source>
</reference>
<evidence type="ECO:0000256" key="2">
    <source>
        <dbReference type="SAM" id="MobiDB-lite"/>
    </source>
</evidence>
<organism evidence="5 6">
    <name type="scientific">Trematosphaeria pertusa</name>
    <dbReference type="NCBI Taxonomy" id="390896"/>
    <lineage>
        <taxon>Eukaryota</taxon>
        <taxon>Fungi</taxon>
        <taxon>Dikarya</taxon>
        <taxon>Ascomycota</taxon>
        <taxon>Pezizomycotina</taxon>
        <taxon>Dothideomycetes</taxon>
        <taxon>Pleosporomycetidae</taxon>
        <taxon>Pleosporales</taxon>
        <taxon>Massarineae</taxon>
        <taxon>Trematosphaeriaceae</taxon>
        <taxon>Trematosphaeria</taxon>
    </lineage>
</organism>
<dbReference type="Proteomes" id="UP000800094">
    <property type="component" value="Unassembled WGS sequence"/>
</dbReference>
<evidence type="ECO:0000259" key="4">
    <source>
        <dbReference type="Pfam" id="PF25053"/>
    </source>
</evidence>
<evidence type="ECO:0000313" key="5">
    <source>
        <dbReference type="EMBL" id="KAF2240307.1"/>
    </source>
</evidence>
<feature type="domain" description="Nephrocystin 3-like N-terminal" evidence="3">
    <location>
        <begin position="266"/>
        <end position="431"/>
    </location>
</feature>
<dbReference type="InterPro" id="IPR036770">
    <property type="entry name" value="Ankyrin_rpt-contain_sf"/>
</dbReference>
<proteinExistence type="predicted"/>
<accession>A0A6A6HQL7</accession>
<dbReference type="Pfam" id="PF25053">
    <property type="entry name" value="DUF7791"/>
    <property type="match status" value="1"/>
</dbReference>
<dbReference type="PANTHER" id="PTHR10039">
    <property type="entry name" value="AMELOGENIN"/>
    <property type="match status" value="1"/>
</dbReference>
<dbReference type="PANTHER" id="PTHR10039:SF5">
    <property type="entry name" value="NACHT DOMAIN-CONTAINING PROTEIN"/>
    <property type="match status" value="1"/>
</dbReference>
<evidence type="ECO:0000256" key="1">
    <source>
        <dbReference type="ARBA" id="ARBA00022737"/>
    </source>
</evidence>
<feature type="region of interest" description="Disordered" evidence="2">
    <location>
        <begin position="1081"/>
        <end position="1105"/>
    </location>
</feature>
<dbReference type="InterPro" id="IPR056693">
    <property type="entry name" value="DUF7791"/>
</dbReference>
<dbReference type="AlphaFoldDB" id="A0A6A6HQL7"/>
<dbReference type="Pfam" id="PF24883">
    <property type="entry name" value="NPHP3_N"/>
    <property type="match status" value="1"/>
</dbReference>
<dbReference type="GeneID" id="54574303"/>
<dbReference type="SUPFAM" id="SSF52540">
    <property type="entry name" value="P-loop containing nucleoside triphosphate hydrolases"/>
    <property type="match status" value="1"/>
</dbReference>
<evidence type="ECO:0000259" key="3">
    <source>
        <dbReference type="Pfam" id="PF24883"/>
    </source>
</evidence>
<gene>
    <name evidence="5" type="ORF">BU26DRAFT_238182</name>
</gene>
<sequence length="1105" mass="125077">MVLEALAAVGLASNIVQFVQFGCEVISTTLNLDNSADKVANRHNEIQVIAKSLKEHCVALTTAQTSNQSLRDLAKHSSDVANELASTVAKINKDVTNGNSTKSRYRRFLQASKSIIKRGDIAKLQSRLESLRDQLELHLISETREHQLDTAMALEALRKSNVNQDLTYNTKFATLALKLDGIHHELSQVTACVSLKKLENPVKQFKEGFQGITDNITRATAILGSLHYESMQARHDAVRDAHKRTFEWIFSANGQSSEDSRSKTFFLPWLQHGQGIFWITGKPGSGKSTLMKYLEDHTQTIQALQEWAAPKHLAFASFYFWNAGTQMQKSLRGLLQSLLYHILRSCPKLMQSLCPSRWGAHIPSAKLSALWKVSELREAFKALKHHISSVSTKFYFHVDGLDEYEGDHYDVIQVLQELSECSDVKLCLSSRPWNCFQDTLGEVADKTSMLRLHELTAQDIELFAYENMLLHNRRLNNRRAIFDELVHEIRTRAQGVFLWVCLVVHSLREGLVNDDPIGILRRRLEGLPTDLEAFFEHILNSVDAVYQDQMARVFLAALTTKNPLSVMHYSFLDEDPEFCLATDFSNLSDEEVRWRVEQTERRLNGRYKGLLEPYKKGDILQPGDPIFFLHLTVRDFLRSPQIQKMLLDRAPAAYDAYVTIGLTLVAEIKYVKSPSLYENWTTLLVDFFEVLRDAKRPDVEYLVVDQMELITRRYAALGFTSPLVEISARLGFAVIAVHIGRIDYIKHRLAKDPKEVDMNALLFHAIQCPPFFDSEEEHSCGGMYWLESDCSYAKSAECSPLLYVVKFLLDNGADANCTVNGDTNWRLFLRRFLGSISKGPYHKKHEDTTWHDVFKLFLDHGADIGGQTDIWIEFIHNRNPLAPLGFDGACSTVFETLLQYGLKPDARVDGLSVWETLISTSVFPYTASPCETLTPGQRKLMEAFLSVTTKPEYLLTETSCHKGGVVWLRWALNSLQNDKVFEQTKIFELLLQCGVDPNRQMGCNTFWELVLESIHGGIGQDSCDHRFQAYQDLIILFLRHRADPHCAKLHKLVGWHEGVACVGAFSPGAVHSIRGILSKEMEDAPSRKGSTESSHVSATAPCLSP</sequence>
<protein>
    <submittedName>
        <fullName evidence="5">Uncharacterized protein</fullName>
    </submittedName>
</protein>
<dbReference type="InterPro" id="IPR056884">
    <property type="entry name" value="NPHP3-like_N"/>
</dbReference>
<dbReference type="InterPro" id="IPR027417">
    <property type="entry name" value="P-loop_NTPase"/>
</dbReference>
<name>A0A6A6HQL7_9PLEO</name>
<feature type="compositionally biased region" description="Basic and acidic residues" evidence="2">
    <location>
        <begin position="1081"/>
        <end position="1090"/>
    </location>
</feature>
<dbReference type="EMBL" id="ML987220">
    <property type="protein sequence ID" value="KAF2240307.1"/>
    <property type="molecule type" value="Genomic_DNA"/>
</dbReference>
<feature type="domain" description="DUF7791" evidence="4">
    <location>
        <begin position="541"/>
        <end position="673"/>
    </location>
</feature>
<keyword evidence="1" id="KW-0677">Repeat</keyword>
<dbReference type="RefSeq" id="XP_033675311.1">
    <property type="nucleotide sequence ID" value="XM_033820973.1"/>
</dbReference>
<dbReference type="Gene3D" id="1.25.40.20">
    <property type="entry name" value="Ankyrin repeat-containing domain"/>
    <property type="match status" value="1"/>
</dbReference>
<keyword evidence="6" id="KW-1185">Reference proteome</keyword>
<dbReference type="OrthoDB" id="443402at2759"/>
<evidence type="ECO:0000313" key="6">
    <source>
        <dbReference type="Proteomes" id="UP000800094"/>
    </source>
</evidence>